<evidence type="ECO:0000313" key="2">
    <source>
        <dbReference type="EMBL" id="MFC3833454.1"/>
    </source>
</evidence>
<sequence length="129" mass="13851">MFRSLDLDATLRAASATLRAYAGDDFAVGLDELRRAGAYVPIYLIRIEHGVPTRRLRPSPIPAAALDDTPLVPGISGFACAYQVRHEAVLLIAAPGPLETSWPGLGTHSPALGNPYDHGSPRRGKRAPW</sequence>
<accession>A0ABV7ZBI4</accession>
<protein>
    <submittedName>
        <fullName evidence="2">Uncharacterized protein</fullName>
    </submittedName>
</protein>
<dbReference type="EMBL" id="JBHRZG010000011">
    <property type="protein sequence ID" value="MFC3833454.1"/>
    <property type="molecule type" value="Genomic_DNA"/>
</dbReference>
<gene>
    <name evidence="2" type="ORF">ACFOSB_11360</name>
</gene>
<evidence type="ECO:0000313" key="3">
    <source>
        <dbReference type="Proteomes" id="UP001595803"/>
    </source>
</evidence>
<keyword evidence="3" id="KW-1185">Reference proteome</keyword>
<comment type="caution">
    <text evidence="2">The sequence shown here is derived from an EMBL/GenBank/DDBJ whole genome shotgun (WGS) entry which is preliminary data.</text>
</comment>
<dbReference type="Proteomes" id="UP001595803">
    <property type="component" value="Unassembled WGS sequence"/>
</dbReference>
<proteinExistence type="predicted"/>
<reference evidence="3" key="1">
    <citation type="journal article" date="2019" name="Int. J. Syst. Evol. Microbiol.">
        <title>The Global Catalogue of Microorganisms (GCM) 10K type strain sequencing project: providing services to taxonomists for standard genome sequencing and annotation.</title>
        <authorList>
            <consortium name="The Broad Institute Genomics Platform"/>
            <consortium name="The Broad Institute Genome Sequencing Center for Infectious Disease"/>
            <person name="Wu L."/>
            <person name="Ma J."/>
        </authorList>
    </citation>
    <scope>NUCLEOTIDE SEQUENCE [LARGE SCALE GENOMIC DNA]</scope>
    <source>
        <strain evidence="3">CCTCC AB 2017081</strain>
    </source>
</reference>
<name>A0ABV7ZBI4_9DEIO</name>
<dbReference type="RefSeq" id="WP_380102028.1">
    <property type="nucleotide sequence ID" value="NZ_JBHRZG010000011.1"/>
</dbReference>
<feature type="region of interest" description="Disordered" evidence="1">
    <location>
        <begin position="103"/>
        <end position="129"/>
    </location>
</feature>
<organism evidence="2 3">
    <name type="scientific">Deinococcus rufus</name>
    <dbReference type="NCBI Taxonomy" id="2136097"/>
    <lineage>
        <taxon>Bacteria</taxon>
        <taxon>Thermotogati</taxon>
        <taxon>Deinococcota</taxon>
        <taxon>Deinococci</taxon>
        <taxon>Deinococcales</taxon>
        <taxon>Deinococcaceae</taxon>
        <taxon>Deinococcus</taxon>
    </lineage>
</organism>
<evidence type="ECO:0000256" key="1">
    <source>
        <dbReference type="SAM" id="MobiDB-lite"/>
    </source>
</evidence>